<dbReference type="Pfam" id="PF01933">
    <property type="entry name" value="CofD"/>
    <property type="match status" value="1"/>
</dbReference>
<dbReference type="GO" id="GO:0043743">
    <property type="term" value="F:LPPG:FO 2-phospho-L-lactate transferase activity"/>
    <property type="evidence" value="ECO:0007669"/>
    <property type="project" value="InterPro"/>
</dbReference>
<organism evidence="2 3">
    <name type="scientific">Mycoplasmopsis fermentans (strain M64)</name>
    <name type="common">Mycoplasma fermentans</name>
    <dbReference type="NCBI Taxonomy" id="943945"/>
    <lineage>
        <taxon>Bacteria</taxon>
        <taxon>Bacillati</taxon>
        <taxon>Mycoplasmatota</taxon>
        <taxon>Mycoplasmoidales</taxon>
        <taxon>Metamycoplasmataceae</taxon>
        <taxon>Mycoplasmopsis</taxon>
    </lineage>
</organism>
<dbReference type="AlphaFoldDB" id="A0AB32XAC8"/>
<dbReference type="KEGG" id="mfm:MfeM64YM_0049"/>
<dbReference type="Gene3D" id="3.40.50.10680">
    <property type="entry name" value="CofD-like domains"/>
    <property type="match status" value="1"/>
</dbReference>
<dbReference type="InterPro" id="IPR038136">
    <property type="entry name" value="CofD-like_dom_sf"/>
</dbReference>
<reference evidence="2 3" key="1">
    <citation type="journal article" date="2011" name="J. Bacteriol.">
        <title>Genome sequence of the repetitive-sequence-rich Mycoplasma fermentans strain M64.</title>
        <authorList>
            <person name="Shu H.W."/>
            <person name="Liu T.T."/>
            <person name="Chang H.Y."/>
            <person name="Liu Y.M."/>
            <person name="Wu K.M."/>
            <person name="Shu H.Y."/>
            <person name="Tsai S.F."/>
            <person name="Hsiao K.J."/>
            <person name="Hu W.S."/>
            <person name="Ng W.V."/>
        </authorList>
    </citation>
    <scope>NUCLEOTIDE SEQUENCE [LARGE SCALE GENOMIC DNA]</scope>
    <source>
        <strain evidence="2 3">M64</strain>
    </source>
</reference>
<gene>
    <name evidence="2" type="ordered locus">MfeM64YM_0049</name>
</gene>
<dbReference type="SUPFAM" id="SSF142338">
    <property type="entry name" value="CofD-like"/>
    <property type="match status" value="1"/>
</dbReference>
<dbReference type="InterPro" id="IPR002882">
    <property type="entry name" value="CofD"/>
</dbReference>
<keyword evidence="1" id="KW-0963">Cytoplasm</keyword>
<dbReference type="Proteomes" id="UP000007473">
    <property type="component" value="Chromosome"/>
</dbReference>
<sequence>MKITIISGGSGNDALVKGLKAFYKDKNLSIKVIVNAYDNGKSTGVCRKVTDTLGVSDIRKNHSRMYVSEYGDKVDKNLLEFYEKRFDFTKNKEELEISKLLDKWNLKEYKKYVSNFFKNPKANEFNYKDFSVSNIVYSQMYKELGYEKTNKHFCDKMGIDDFVVLNSFDNIFIKALTESGTIIDDEGKTVFWNNKNDRIISTIYEGKIKYGLNPKAIELIDNSDLIIISTGTFWSSIQPTIEYMNFYDYINKAKCQKIWIINNEDDGDSFGVTNLDFIHYMERTGLDLSNVKILLNKSAKETLKLTIPNYNFIVKDMGNIKGKQEPEKMVKSVIDTYYDK</sequence>
<proteinExistence type="predicted"/>
<evidence type="ECO:0000313" key="3">
    <source>
        <dbReference type="Proteomes" id="UP000007473"/>
    </source>
</evidence>
<dbReference type="PANTHER" id="PTHR30135:SF3">
    <property type="entry name" value="GLUCONEOGENESIS FACTOR-RELATED"/>
    <property type="match status" value="1"/>
</dbReference>
<accession>A0AB32XAC8</accession>
<evidence type="ECO:0000256" key="1">
    <source>
        <dbReference type="ARBA" id="ARBA00022490"/>
    </source>
</evidence>
<protein>
    <recommendedName>
        <fullName evidence="4">Gluconeogenesis factor</fullName>
    </recommendedName>
</protein>
<evidence type="ECO:0000313" key="2">
    <source>
        <dbReference type="EMBL" id="ADV34059.1"/>
    </source>
</evidence>
<dbReference type="InterPro" id="IPR010119">
    <property type="entry name" value="Gluconeogen_factor"/>
</dbReference>
<evidence type="ECO:0008006" key="4">
    <source>
        <dbReference type="Google" id="ProtNLM"/>
    </source>
</evidence>
<dbReference type="PANTHER" id="PTHR30135">
    <property type="entry name" value="UNCHARACTERIZED PROTEIN YVCK-RELATED"/>
    <property type="match status" value="1"/>
</dbReference>
<dbReference type="RefSeq" id="WP_013526612.1">
    <property type="nucleotide sequence ID" value="NC_014921.1"/>
</dbReference>
<dbReference type="EMBL" id="CP002458">
    <property type="protein sequence ID" value="ADV34059.1"/>
    <property type="molecule type" value="Genomic_DNA"/>
</dbReference>
<name>A0AB32XAC8_MYCFM</name>